<keyword evidence="11" id="KW-1133">Transmembrane helix</keyword>
<dbReference type="Pfam" id="PF02401">
    <property type="entry name" value="LYTB"/>
    <property type="match status" value="1"/>
</dbReference>
<evidence type="ECO:0000256" key="2">
    <source>
        <dbReference type="ARBA" id="ARBA00022485"/>
    </source>
</evidence>
<comment type="pathway">
    <text evidence="7">Isoprenoid biosynthesis; isopentenyl diphosphate biosynthesis via DXP pathway; isopentenyl diphosphate from 1-deoxy-D-xylulose 5-phosphate: step 6/6.</text>
</comment>
<accession>A0AA35ZC20</accession>
<comment type="similarity">
    <text evidence="9">Belongs to the IspH family.</text>
</comment>
<dbReference type="GO" id="GO:0051539">
    <property type="term" value="F:4 iron, 4 sulfur cluster binding"/>
    <property type="evidence" value="ECO:0007669"/>
    <property type="project" value="UniProtKB-KW"/>
</dbReference>
<feature type="transmembrane region" description="Helical" evidence="11">
    <location>
        <begin position="104"/>
        <end position="125"/>
    </location>
</feature>
<dbReference type="InterPro" id="IPR003451">
    <property type="entry name" value="LytB/IspH"/>
</dbReference>
<keyword evidence="13" id="KW-1185">Reference proteome</keyword>
<dbReference type="GO" id="GO:0051745">
    <property type="term" value="F:4-hydroxy-3-methylbut-2-enyl diphosphate reductase activity"/>
    <property type="evidence" value="ECO:0007669"/>
    <property type="project" value="UniProtKB-EC"/>
</dbReference>
<reference evidence="12" key="1">
    <citation type="submission" date="2023-04" db="EMBL/GenBank/DDBJ databases">
        <authorList>
            <person name="Vijverberg K."/>
            <person name="Xiong W."/>
            <person name="Schranz E."/>
        </authorList>
    </citation>
    <scope>NUCLEOTIDE SEQUENCE</scope>
</reference>
<dbReference type="Gene3D" id="3.40.1010.20">
    <property type="entry name" value="4-hydroxy-3-methylbut-2-enyl diphosphate reductase, catalytic domain"/>
    <property type="match status" value="1"/>
</dbReference>
<sequence length="322" mass="36560">MLRNSLEGSCGNGSLPTYAEAFFIIMRMGVGDKSFIVRKATARCLKSLASIGGPALGVGELDNYASYCVKFFGYYLQYPSLLVAIGSHLPDFVSLIVQKCSRMMILSAIFISNGIYSTNAFVHLHRSLSSCLQSFLMSEDSLRPVLYWRTFFILISIDFRWFRFRRQARKKFPDEKIWITNEIIHNLTVDKRLEEMEVKDIPIEDEKKQFDVIDKGDVVILPVFGAAVDEMLTLSNKQVQIVDTTCPRVYKVWNTIEKHKKGDYTSIIHGKYSHEETVATTSFAGKYIIAKNMDETTYVCDYILGGELNGFSSTKEAFLKGD</sequence>
<keyword evidence="11" id="KW-0472">Membrane</keyword>
<feature type="transmembrane region" description="Helical" evidence="11">
    <location>
        <begin position="145"/>
        <end position="162"/>
    </location>
</feature>
<keyword evidence="5" id="KW-0408">Iron</keyword>
<keyword evidence="3" id="KW-0479">Metal-binding</keyword>
<dbReference type="GO" id="GO:0019288">
    <property type="term" value="P:isopentenyl diphosphate biosynthetic process, methylerythritol 4-phosphate pathway"/>
    <property type="evidence" value="ECO:0007669"/>
    <property type="project" value="InterPro"/>
</dbReference>
<proteinExistence type="inferred from homology"/>
<dbReference type="AlphaFoldDB" id="A0AA35ZC20"/>
<comment type="pathway">
    <text evidence="8">Isoprenoid biosynthesis; dimethylallyl diphosphate biosynthesis; dimethylallyl diphosphate from (2E)-4-hydroxy-3-methylbutenyl diphosphate: step 1/1.</text>
</comment>
<dbReference type="GO" id="GO:0046872">
    <property type="term" value="F:metal ion binding"/>
    <property type="evidence" value="ECO:0007669"/>
    <property type="project" value="UniProtKB-KW"/>
</dbReference>
<dbReference type="GO" id="GO:0050992">
    <property type="term" value="P:dimethylallyl diphosphate biosynthetic process"/>
    <property type="evidence" value="ECO:0007669"/>
    <property type="project" value="InterPro"/>
</dbReference>
<evidence type="ECO:0000256" key="3">
    <source>
        <dbReference type="ARBA" id="ARBA00022723"/>
    </source>
</evidence>
<evidence type="ECO:0000256" key="11">
    <source>
        <dbReference type="SAM" id="Phobius"/>
    </source>
</evidence>
<evidence type="ECO:0000256" key="10">
    <source>
        <dbReference type="ARBA" id="ARBA00047177"/>
    </source>
</evidence>
<name>A0AA35ZC20_LACSI</name>
<dbReference type="EC" id="1.17.7.4" evidence="10"/>
<comment type="cofactor">
    <cofactor evidence="1">
        <name>[4Fe-4S] cluster</name>
        <dbReference type="ChEBI" id="CHEBI:49883"/>
    </cofactor>
</comment>
<evidence type="ECO:0000256" key="7">
    <source>
        <dbReference type="ARBA" id="ARBA00046313"/>
    </source>
</evidence>
<dbReference type="Proteomes" id="UP001177003">
    <property type="component" value="Chromosome 6"/>
</dbReference>
<keyword evidence="4" id="KW-0560">Oxidoreductase</keyword>
<protein>
    <recommendedName>
        <fullName evidence="10">4-hydroxy-3-methylbut-2-enyl diphosphate reductase</fullName>
        <ecNumber evidence="10">1.17.7.4</ecNumber>
    </recommendedName>
</protein>
<organism evidence="12 13">
    <name type="scientific">Lactuca saligna</name>
    <name type="common">Willowleaf lettuce</name>
    <dbReference type="NCBI Taxonomy" id="75948"/>
    <lineage>
        <taxon>Eukaryota</taxon>
        <taxon>Viridiplantae</taxon>
        <taxon>Streptophyta</taxon>
        <taxon>Embryophyta</taxon>
        <taxon>Tracheophyta</taxon>
        <taxon>Spermatophyta</taxon>
        <taxon>Magnoliopsida</taxon>
        <taxon>eudicotyledons</taxon>
        <taxon>Gunneridae</taxon>
        <taxon>Pentapetalae</taxon>
        <taxon>asterids</taxon>
        <taxon>campanulids</taxon>
        <taxon>Asterales</taxon>
        <taxon>Asteraceae</taxon>
        <taxon>Cichorioideae</taxon>
        <taxon>Cichorieae</taxon>
        <taxon>Lactucinae</taxon>
        <taxon>Lactuca</taxon>
    </lineage>
</organism>
<gene>
    <name evidence="12" type="ORF">LSALG_LOCUS29009</name>
</gene>
<evidence type="ECO:0000256" key="9">
    <source>
        <dbReference type="ARBA" id="ARBA00046335"/>
    </source>
</evidence>
<evidence type="ECO:0000256" key="4">
    <source>
        <dbReference type="ARBA" id="ARBA00023002"/>
    </source>
</evidence>
<evidence type="ECO:0000256" key="8">
    <source>
        <dbReference type="ARBA" id="ARBA00046314"/>
    </source>
</evidence>
<dbReference type="Gene3D" id="3.40.50.11270">
    <property type="match status" value="1"/>
</dbReference>
<dbReference type="EMBL" id="OX465082">
    <property type="protein sequence ID" value="CAI9289785.1"/>
    <property type="molecule type" value="Genomic_DNA"/>
</dbReference>
<evidence type="ECO:0000256" key="5">
    <source>
        <dbReference type="ARBA" id="ARBA00023004"/>
    </source>
</evidence>
<keyword evidence="2" id="KW-0004">4Fe-4S</keyword>
<evidence type="ECO:0000313" key="13">
    <source>
        <dbReference type="Proteomes" id="UP001177003"/>
    </source>
</evidence>
<evidence type="ECO:0000256" key="6">
    <source>
        <dbReference type="ARBA" id="ARBA00023014"/>
    </source>
</evidence>
<dbReference type="PANTHER" id="PTHR31619">
    <property type="entry name" value="4-HYDROXY-3-METHYLBUT-2-ENYL DIPHOSPHATE REDUCTASE, CHLOROPLASTIC"/>
    <property type="match status" value="1"/>
</dbReference>
<keyword evidence="11" id="KW-0812">Transmembrane</keyword>
<evidence type="ECO:0000313" key="12">
    <source>
        <dbReference type="EMBL" id="CAI9289785.1"/>
    </source>
</evidence>
<evidence type="ECO:0000256" key="1">
    <source>
        <dbReference type="ARBA" id="ARBA00001966"/>
    </source>
</evidence>
<keyword evidence="6" id="KW-0411">Iron-sulfur</keyword>
<dbReference type="PANTHER" id="PTHR31619:SF5">
    <property type="entry name" value="4-HYDROXY-3-METHYLBUT-2-ENYL DIPHOSPHATE REDUCTASE, CHLOROPLASTIC"/>
    <property type="match status" value="1"/>
</dbReference>